<evidence type="ECO:0000256" key="5">
    <source>
        <dbReference type="ARBA" id="ARBA00023136"/>
    </source>
</evidence>
<comment type="similarity">
    <text evidence="2">Belongs to the CD200R family.</text>
</comment>
<evidence type="ECO:0000256" key="8">
    <source>
        <dbReference type="SAM" id="Phobius"/>
    </source>
</evidence>
<dbReference type="EMBL" id="OY882859">
    <property type="protein sequence ID" value="CAK6441649.1"/>
    <property type="molecule type" value="Genomic_DNA"/>
</dbReference>
<dbReference type="InterPro" id="IPR013783">
    <property type="entry name" value="Ig-like_fold"/>
</dbReference>
<keyword evidence="7" id="KW-0325">Glycoprotein</keyword>
<keyword evidence="5 8" id="KW-0472">Membrane</keyword>
<dbReference type="PANTHER" id="PTHR21462:SF2">
    <property type="entry name" value="CELL SURFACE GLYCOPROTEIN CD200 RECEPTOR 2"/>
    <property type="match status" value="1"/>
</dbReference>
<evidence type="ECO:0000256" key="2">
    <source>
        <dbReference type="ARBA" id="ARBA00008215"/>
    </source>
</evidence>
<dbReference type="InterPro" id="IPR040012">
    <property type="entry name" value="CD200R"/>
</dbReference>
<dbReference type="SUPFAM" id="SSF48726">
    <property type="entry name" value="Immunoglobulin"/>
    <property type="match status" value="2"/>
</dbReference>
<sequence length="339" mass="37817">MPCSWRTSDLQLLLMLTVFSVAEYISASNNSTQQIGKNNCISPVDRKQNLSLVTHPAEANTFLPVLVDTKAVLSCPHIVLTNALLTIWEITLGDKPFCIRTHRRDTNETIETNCTDKRMTWPDRPDQIPALQINPVAITHEGYYRCAVVTPDGNFQNNYHLRVLVAPEMTLFQSENRTAVCKAAEGRPAAWISWTPAGDCVPEHIDWGNGTVTVQSMCHWADGNVSVVSCSVSHETGNWSRSIELNQGAKTSKTLIILYSILPVIILVIVGFVWLLKIIGCSRIYKLKKTEPTPGGEEDEMQPYASYTEKINPLYDTTNRVKTSQVLQSEVDGMNLHTS</sequence>
<protein>
    <recommendedName>
        <fullName evidence="10">Ig-like domain-containing protein</fullName>
    </recommendedName>
</protein>
<reference evidence="11" key="1">
    <citation type="submission" date="2023-12" db="EMBL/GenBank/DDBJ databases">
        <authorList>
            <person name="Brown T."/>
        </authorList>
    </citation>
    <scope>NUCLEOTIDE SEQUENCE</scope>
</reference>
<evidence type="ECO:0000313" key="11">
    <source>
        <dbReference type="EMBL" id="CAK6441649.1"/>
    </source>
</evidence>
<proteinExistence type="inferred from homology"/>
<evidence type="ECO:0000256" key="7">
    <source>
        <dbReference type="ARBA" id="ARBA00023180"/>
    </source>
</evidence>
<feature type="domain" description="Ig-like" evidence="10">
    <location>
        <begin position="151"/>
        <end position="246"/>
    </location>
</feature>
<dbReference type="InterPro" id="IPR036179">
    <property type="entry name" value="Ig-like_dom_sf"/>
</dbReference>
<evidence type="ECO:0000256" key="3">
    <source>
        <dbReference type="ARBA" id="ARBA00022692"/>
    </source>
</evidence>
<keyword evidence="9" id="KW-0732">Signal</keyword>
<keyword evidence="3 8" id="KW-0812">Transmembrane</keyword>
<evidence type="ECO:0000256" key="9">
    <source>
        <dbReference type="SAM" id="SignalP"/>
    </source>
</evidence>
<accession>A0ABN9ZTT1</accession>
<dbReference type="PROSITE" id="PS50835">
    <property type="entry name" value="IG_LIKE"/>
    <property type="match status" value="1"/>
</dbReference>
<keyword evidence="12" id="KW-1185">Reference proteome</keyword>
<evidence type="ECO:0000256" key="4">
    <source>
        <dbReference type="ARBA" id="ARBA00022989"/>
    </source>
</evidence>
<keyword evidence="6" id="KW-1015">Disulfide bond</keyword>
<gene>
    <name evidence="11" type="ORF">MPIPNATIZW_LOCUS9955</name>
</gene>
<evidence type="ECO:0000259" key="10">
    <source>
        <dbReference type="PROSITE" id="PS50835"/>
    </source>
</evidence>
<feature type="transmembrane region" description="Helical" evidence="8">
    <location>
        <begin position="256"/>
        <end position="279"/>
    </location>
</feature>
<evidence type="ECO:0000256" key="1">
    <source>
        <dbReference type="ARBA" id="ARBA00004167"/>
    </source>
</evidence>
<feature type="signal peptide" evidence="9">
    <location>
        <begin position="1"/>
        <end position="27"/>
    </location>
</feature>
<comment type="subcellular location">
    <subcellularLocation>
        <location evidence="1">Membrane</location>
        <topology evidence="1">Single-pass membrane protein</topology>
    </subcellularLocation>
</comment>
<organism evidence="11 12">
    <name type="scientific">Pipistrellus nathusii</name>
    <name type="common">Nathusius' pipistrelle</name>
    <dbReference type="NCBI Taxonomy" id="59473"/>
    <lineage>
        <taxon>Eukaryota</taxon>
        <taxon>Metazoa</taxon>
        <taxon>Chordata</taxon>
        <taxon>Craniata</taxon>
        <taxon>Vertebrata</taxon>
        <taxon>Euteleostomi</taxon>
        <taxon>Mammalia</taxon>
        <taxon>Eutheria</taxon>
        <taxon>Laurasiatheria</taxon>
        <taxon>Chiroptera</taxon>
        <taxon>Yangochiroptera</taxon>
        <taxon>Vespertilionidae</taxon>
        <taxon>Pipistrellus</taxon>
    </lineage>
</organism>
<evidence type="ECO:0000256" key="6">
    <source>
        <dbReference type="ARBA" id="ARBA00023157"/>
    </source>
</evidence>
<keyword evidence="4 8" id="KW-1133">Transmembrane helix</keyword>
<dbReference type="Gene3D" id="2.60.40.10">
    <property type="entry name" value="Immunoglobulins"/>
    <property type="match status" value="2"/>
</dbReference>
<evidence type="ECO:0000313" key="12">
    <source>
        <dbReference type="Proteomes" id="UP001314169"/>
    </source>
</evidence>
<name>A0ABN9ZTT1_PIPNA</name>
<dbReference type="InterPro" id="IPR007110">
    <property type="entry name" value="Ig-like_dom"/>
</dbReference>
<feature type="chain" id="PRO_5045674317" description="Ig-like domain-containing protein" evidence="9">
    <location>
        <begin position="28"/>
        <end position="339"/>
    </location>
</feature>
<dbReference type="Proteomes" id="UP001314169">
    <property type="component" value="Chromosome 2"/>
</dbReference>
<dbReference type="PANTHER" id="PTHR21462">
    <property type="entry name" value="CELL SURFACE GLYCOPROTEIN OX2 RECEPTOR PRECURSOR"/>
    <property type="match status" value="1"/>
</dbReference>